<evidence type="ECO:0000256" key="4">
    <source>
        <dbReference type="SAM" id="Coils"/>
    </source>
</evidence>
<dbReference type="STRING" id="312017.C0NA16"/>
<dbReference type="KEGG" id="tet:TTHERM_00313119"/>
<keyword evidence="7" id="KW-1185">Reference proteome</keyword>
<keyword evidence="1" id="KW-0677">Repeat</keyword>
<dbReference type="InterPro" id="IPR032781">
    <property type="entry name" value="ABC_tran_Xtn"/>
</dbReference>
<dbReference type="PROSITE" id="PS50893">
    <property type="entry name" value="ABC_TRANSPORTER_2"/>
    <property type="match status" value="2"/>
</dbReference>
<dbReference type="eggNOG" id="KOG0062">
    <property type="taxonomic scope" value="Eukaryota"/>
</dbReference>
<feature type="domain" description="ABC transporter" evidence="5">
    <location>
        <begin position="513"/>
        <end position="725"/>
    </location>
</feature>
<dbReference type="HOGENOM" id="CLU_000604_36_6_1"/>
<dbReference type="PANTHER" id="PTHR19211:SF117">
    <property type="entry name" value="ATP-BINDING CASSETTE SUB-FAMILY F MEMBER 3"/>
    <property type="match status" value="1"/>
</dbReference>
<keyword evidence="2" id="KW-0547">Nucleotide-binding</keyword>
<dbReference type="FunFam" id="3.40.50.300:FF:000104">
    <property type="entry name" value="ATP-binding cassette sub-family F member 3"/>
    <property type="match status" value="1"/>
</dbReference>
<dbReference type="SMART" id="SM00382">
    <property type="entry name" value="AAA"/>
    <property type="match status" value="2"/>
</dbReference>
<dbReference type="InterPro" id="IPR003439">
    <property type="entry name" value="ABC_transporter-like_ATP-bd"/>
</dbReference>
<protein>
    <submittedName>
        <fullName evidence="6">ABC transporter family protein</fullName>
    </submittedName>
</protein>
<dbReference type="AlphaFoldDB" id="C0NA16"/>
<keyword evidence="4" id="KW-0175">Coiled coil</keyword>
<feature type="domain" description="ABC transporter" evidence="5">
    <location>
        <begin position="204"/>
        <end position="447"/>
    </location>
</feature>
<dbReference type="InterPro" id="IPR017871">
    <property type="entry name" value="ABC_transporter-like_CS"/>
</dbReference>
<reference evidence="7" key="1">
    <citation type="journal article" date="2006" name="PLoS Biol.">
        <title>Macronuclear genome sequence of the ciliate Tetrahymena thermophila, a model eukaryote.</title>
        <authorList>
            <person name="Eisen J.A."/>
            <person name="Coyne R.S."/>
            <person name="Wu M."/>
            <person name="Wu D."/>
            <person name="Thiagarajan M."/>
            <person name="Wortman J.R."/>
            <person name="Badger J.H."/>
            <person name="Ren Q."/>
            <person name="Amedeo P."/>
            <person name="Jones K.M."/>
            <person name="Tallon L.J."/>
            <person name="Delcher A.L."/>
            <person name="Salzberg S.L."/>
            <person name="Silva J.C."/>
            <person name="Haas B.J."/>
            <person name="Majoros W.H."/>
            <person name="Farzad M."/>
            <person name="Carlton J.M."/>
            <person name="Smith R.K. Jr."/>
            <person name="Garg J."/>
            <person name="Pearlman R.E."/>
            <person name="Karrer K.M."/>
            <person name="Sun L."/>
            <person name="Manning G."/>
            <person name="Elde N.C."/>
            <person name="Turkewitz A.P."/>
            <person name="Asai D.J."/>
            <person name="Wilkes D.E."/>
            <person name="Wang Y."/>
            <person name="Cai H."/>
            <person name="Collins K."/>
            <person name="Stewart B.A."/>
            <person name="Lee S.R."/>
            <person name="Wilamowska K."/>
            <person name="Weinberg Z."/>
            <person name="Ruzzo W.L."/>
            <person name="Wloga D."/>
            <person name="Gaertig J."/>
            <person name="Frankel J."/>
            <person name="Tsao C.-C."/>
            <person name="Gorovsky M.A."/>
            <person name="Keeling P.J."/>
            <person name="Waller R.F."/>
            <person name="Patron N.J."/>
            <person name="Cherry J.M."/>
            <person name="Stover N.A."/>
            <person name="Krieger C.J."/>
            <person name="del Toro C."/>
            <person name="Ryder H.F."/>
            <person name="Williamson S.C."/>
            <person name="Barbeau R.A."/>
            <person name="Hamilton E.P."/>
            <person name="Orias E."/>
        </authorList>
    </citation>
    <scope>NUCLEOTIDE SEQUENCE [LARGE SCALE GENOMIC DNA]</scope>
    <source>
        <strain evidence="7">SB210</strain>
    </source>
</reference>
<dbReference type="OMA" id="HVKVGFL"/>
<evidence type="ECO:0000313" key="7">
    <source>
        <dbReference type="Proteomes" id="UP000009168"/>
    </source>
</evidence>
<dbReference type="GeneID" id="7825294"/>
<feature type="coiled-coil region" evidence="4">
    <location>
        <begin position="143"/>
        <end position="185"/>
    </location>
</feature>
<dbReference type="Pfam" id="PF12848">
    <property type="entry name" value="ABC_tran_Xtn"/>
    <property type="match status" value="1"/>
</dbReference>
<evidence type="ECO:0000259" key="5">
    <source>
        <dbReference type="PROSITE" id="PS50893"/>
    </source>
</evidence>
<dbReference type="Proteomes" id="UP000009168">
    <property type="component" value="Unassembled WGS sequence"/>
</dbReference>
<dbReference type="Pfam" id="PF00005">
    <property type="entry name" value="ABC_tran"/>
    <property type="match status" value="2"/>
</dbReference>
<dbReference type="InterPro" id="IPR027417">
    <property type="entry name" value="P-loop_NTPase"/>
</dbReference>
<organism evidence="6 7">
    <name type="scientific">Tetrahymena thermophila (strain SB210)</name>
    <dbReference type="NCBI Taxonomy" id="312017"/>
    <lineage>
        <taxon>Eukaryota</taxon>
        <taxon>Sar</taxon>
        <taxon>Alveolata</taxon>
        <taxon>Ciliophora</taxon>
        <taxon>Intramacronucleata</taxon>
        <taxon>Oligohymenophorea</taxon>
        <taxon>Hymenostomatida</taxon>
        <taxon>Tetrahymenina</taxon>
        <taxon>Tetrahymenidae</taxon>
        <taxon>Tetrahymena</taxon>
    </lineage>
</organism>
<dbReference type="RefSeq" id="XP_002348337.1">
    <property type="nucleotide sequence ID" value="XM_002348296.1"/>
</dbReference>
<name>C0NA16_TETTS</name>
<keyword evidence="3" id="KW-0067">ATP-binding</keyword>
<dbReference type="OrthoDB" id="2110130at2759"/>
<evidence type="ECO:0000256" key="3">
    <source>
        <dbReference type="ARBA" id="ARBA00022840"/>
    </source>
</evidence>
<dbReference type="Gene3D" id="3.40.50.300">
    <property type="entry name" value="P-loop containing nucleotide triphosphate hydrolases"/>
    <property type="match status" value="2"/>
</dbReference>
<dbReference type="EMBL" id="GG662498">
    <property type="protein sequence ID" value="EEH11762.1"/>
    <property type="molecule type" value="Genomic_DNA"/>
</dbReference>
<evidence type="ECO:0000313" key="6">
    <source>
        <dbReference type="EMBL" id="EEH11762.1"/>
    </source>
</evidence>
<evidence type="ECO:0000256" key="1">
    <source>
        <dbReference type="ARBA" id="ARBA00022737"/>
    </source>
</evidence>
<gene>
    <name evidence="6" type="ORF">TTHERM_00313119</name>
</gene>
<sequence>MSRHENLLRIKEINLQEEGNIKEAKQLLLKNVTKSQLPDFFYEHIAGIIVEECPTNGQELYELIGEFIQNGNQVSKEQTQKICVELQKQLLDQKIIKIEDKFNLVAEKLDAPITLNQVQLIKEIDIASHGYDDAFRGTKGAANTNDEISHEELKIKLQKKEEEAVKKKQQLFERFKNEINEKERNLPPVQVRHHRNSEAKTQDLQLDNVNVIIGGRALLEDAKLRLTYGRKYGLIGRNGIGKTCFMNALARSEFENMPKHLQILLVEQEMKQSHKSPIQLVLETDIEREQLLQEEQNLVTSNNPNTAARLQEIYERLEQIDAITAESRAASILGGLGFSQEMMRNPTQQLSGGWRMRVSLARALFVQPDVLLLDEPTNHLDLDAVMWLEDYIINCSITVVVVSHAREFLNVVCTDIIHFFEQKLVYYKGNYDQFEKTRTEKQAMAKKKFESQQSKIAHMQEFIDRFRCNANRAALVQSRIKAIGKLEHVEEIIEDPTCVFIFPTPEKLRPPLLKIEDGLFGYKKESTILRGINFAVDCDSRIAIVGANGAGKSTLLKLLVGSLELSEGQQYRSSRLRCSMFTQHHLDQLDLTLSPLEQIMRDYPGSTQEAYRAHLGSFGISGNMSLRPNYLLSGGQKSRVAFALAVYNNPHILILDEPTNHLDIDAVNALIIALNNFQGGVLIVSHDQHLISTVCDQIWYVKHSRLKRFNGDFEDYRTALASNNL</sequence>
<proteinExistence type="predicted"/>
<dbReference type="InterPro" id="IPR050611">
    <property type="entry name" value="ABCF"/>
</dbReference>
<evidence type="ECO:0000256" key="2">
    <source>
        <dbReference type="ARBA" id="ARBA00022741"/>
    </source>
</evidence>
<dbReference type="SUPFAM" id="SSF52540">
    <property type="entry name" value="P-loop containing nucleoside triphosphate hydrolases"/>
    <property type="match status" value="2"/>
</dbReference>
<accession>C0NA16</accession>
<dbReference type="GO" id="GO:0005524">
    <property type="term" value="F:ATP binding"/>
    <property type="evidence" value="ECO:0007669"/>
    <property type="project" value="UniProtKB-KW"/>
</dbReference>
<dbReference type="GO" id="GO:0016887">
    <property type="term" value="F:ATP hydrolysis activity"/>
    <property type="evidence" value="ECO:0007669"/>
    <property type="project" value="InterPro"/>
</dbReference>
<dbReference type="FunFam" id="3.40.50.300:FF:000011">
    <property type="entry name" value="Putative ABC transporter ATP-binding component"/>
    <property type="match status" value="1"/>
</dbReference>
<dbReference type="PROSITE" id="PS00211">
    <property type="entry name" value="ABC_TRANSPORTER_1"/>
    <property type="match status" value="2"/>
</dbReference>
<dbReference type="CDD" id="cd03221">
    <property type="entry name" value="ABCF_EF-3"/>
    <property type="match status" value="2"/>
</dbReference>
<dbReference type="PANTHER" id="PTHR19211">
    <property type="entry name" value="ATP-BINDING TRANSPORT PROTEIN-RELATED"/>
    <property type="match status" value="1"/>
</dbReference>
<dbReference type="InterPro" id="IPR003593">
    <property type="entry name" value="AAA+_ATPase"/>
</dbReference>